<keyword evidence="2" id="KW-0521">NADP</keyword>
<reference evidence="4 5" key="1">
    <citation type="journal article" date="2019" name="Mar. Drugs">
        <title>Comparative Genomics and CAZyme Genome Repertoires of Marine Zobellia amurskyensis KMM 3526(T) and Zobellia laminariae KMM 3676(T).</title>
        <authorList>
            <person name="Chernysheva N."/>
            <person name="Bystritskaya E."/>
            <person name="Stenkova A."/>
            <person name="Golovkin I."/>
            <person name="Nedashkovskaya O."/>
            <person name="Isaeva M."/>
        </authorList>
    </citation>
    <scope>NUCLEOTIDE SEQUENCE [LARGE SCALE GENOMIC DNA]</scope>
    <source>
        <strain evidence="4 5">KMM 3526</strain>
    </source>
</reference>
<organism evidence="4 5">
    <name type="scientific">Zobellia amurskyensis</name>
    <dbReference type="NCBI Taxonomy" id="248905"/>
    <lineage>
        <taxon>Bacteria</taxon>
        <taxon>Pseudomonadati</taxon>
        <taxon>Bacteroidota</taxon>
        <taxon>Flavobacteriia</taxon>
        <taxon>Flavobacteriales</taxon>
        <taxon>Flavobacteriaceae</taxon>
        <taxon>Zobellia</taxon>
    </lineage>
</organism>
<dbReference type="Gene3D" id="3.40.50.720">
    <property type="entry name" value="NAD(P)-binding Rossmann-like Domain"/>
    <property type="match status" value="1"/>
</dbReference>
<dbReference type="SUPFAM" id="SSF51735">
    <property type="entry name" value="NAD(P)-binding Rossmann-fold domains"/>
    <property type="match status" value="1"/>
</dbReference>
<evidence type="ECO:0000313" key="4">
    <source>
        <dbReference type="EMBL" id="MUH36058.1"/>
    </source>
</evidence>
<dbReference type="OrthoDB" id="9780595at2"/>
<dbReference type="InterPro" id="IPR008030">
    <property type="entry name" value="NmrA-like"/>
</dbReference>
<sequence length="289" mass="31434">MKIFVSAATGFQGGSIALQLIKKGHEVTTLSRSEGNVPGIHVVKGGLENKEALYKALTGVDVAVYTFPLLFDLNVAKEYTLNFINAAKAQNVSHVVYNVGFDLPEKSYGLLALDIKAEVKNLLDASGLNVTTLVPDIYIDNISAPWSIPVILNNNIVPYPVASGSKVPWISHMDLAKYVASAVEKPELSDKVLPIGGNLFSGEEIAAAISSEIGKQVHYVPMTPDEFEKKISPAFGEVAGREISNLYRYVESNREQLIAKDFKATQELLGVTPQSLTDWVKTVKWELAS</sequence>
<dbReference type="PANTHER" id="PTHR42748:SF7">
    <property type="entry name" value="NMRA LIKE REDOX SENSOR 1-RELATED"/>
    <property type="match status" value="1"/>
</dbReference>
<name>A0A7X2ZTE6_9FLAO</name>
<dbReference type="EMBL" id="RCNR01000014">
    <property type="protein sequence ID" value="MUH36058.1"/>
    <property type="molecule type" value="Genomic_DNA"/>
</dbReference>
<comment type="caution">
    <text evidence="4">The sequence shown here is derived from an EMBL/GenBank/DDBJ whole genome shotgun (WGS) entry which is preliminary data.</text>
</comment>
<dbReference type="InterPro" id="IPR051164">
    <property type="entry name" value="NmrA-like_oxidored"/>
</dbReference>
<evidence type="ECO:0000313" key="5">
    <source>
        <dbReference type="Proteomes" id="UP000540519"/>
    </source>
</evidence>
<accession>A0A7X2ZTE6</accession>
<evidence type="ECO:0000256" key="1">
    <source>
        <dbReference type="ARBA" id="ARBA00006328"/>
    </source>
</evidence>
<evidence type="ECO:0000256" key="2">
    <source>
        <dbReference type="ARBA" id="ARBA00022857"/>
    </source>
</evidence>
<comment type="similarity">
    <text evidence="1">Belongs to the NmrA-type oxidoreductase family.</text>
</comment>
<dbReference type="Proteomes" id="UP000540519">
    <property type="component" value="Unassembled WGS sequence"/>
</dbReference>
<keyword evidence="5" id="KW-1185">Reference proteome</keyword>
<gene>
    <name evidence="4" type="ORF">D9O36_09410</name>
</gene>
<dbReference type="AlphaFoldDB" id="A0A7X2ZTE6"/>
<proteinExistence type="inferred from homology"/>
<dbReference type="RefSeq" id="WP_155599708.1">
    <property type="nucleotide sequence ID" value="NZ_RCNR01000014.1"/>
</dbReference>
<evidence type="ECO:0000259" key="3">
    <source>
        <dbReference type="Pfam" id="PF05368"/>
    </source>
</evidence>
<dbReference type="PANTHER" id="PTHR42748">
    <property type="entry name" value="NITROGEN METABOLITE REPRESSION PROTEIN NMRA FAMILY MEMBER"/>
    <property type="match status" value="1"/>
</dbReference>
<dbReference type="Pfam" id="PF05368">
    <property type="entry name" value="NmrA"/>
    <property type="match status" value="1"/>
</dbReference>
<feature type="domain" description="NmrA-like" evidence="3">
    <location>
        <begin position="2"/>
        <end position="255"/>
    </location>
</feature>
<protein>
    <submittedName>
        <fullName evidence="4">NmrA family transcriptional regulator</fullName>
    </submittedName>
</protein>
<dbReference type="InterPro" id="IPR036291">
    <property type="entry name" value="NAD(P)-bd_dom_sf"/>
</dbReference>